<dbReference type="Proteomes" id="UP001058626">
    <property type="component" value="Chromosome"/>
</dbReference>
<dbReference type="PANTHER" id="PTHR30055">
    <property type="entry name" value="HTH-TYPE TRANSCRIPTIONAL REGULATOR RUTR"/>
    <property type="match status" value="1"/>
</dbReference>
<sequence>MSTFTDPGHNRSHNDAEEALVTIGEQVPEGPVESVPSTERKGQRTRRRILDAARAVFAEVGYERATIRGIAAAAGVDKSSIIKYFGTKQALFHEAVHWDIPVAELSTDDAGQTTENYARAMLTAWAADPNSPMAVLLRTSMTSEDAADILRRHITTQGVDAVAATIDATDARLRAAVAGAILMGIASQRFILRMPDLVNADIDDILRLVTPLLRSLIDPE</sequence>
<dbReference type="InterPro" id="IPR009057">
    <property type="entry name" value="Homeodomain-like_sf"/>
</dbReference>
<feature type="DNA-binding region" description="H-T-H motif" evidence="2">
    <location>
        <begin position="66"/>
        <end position="85"/>
    </location>
</feature>
<dbReference type="InterPro" id="IPR001647">
    <property type="entry name" value="HTH_TetR"/>
</dbReference>
<protein>
    <submittedName>
        <fullName evidence="5">Transcriptional regulator, TetR family protein</fullName>
    </submittedName>
</protein>
<dbReference type="EMBL" id="AP026367">
    <property type="protein sequence ID" value="BDN79861.1"/>
    <property type="molecule type" value="Genomic_DNA"/>
</dbReference>
<name>A0A9N7LM00_9MYCO</name>
<feature type="region of interest" description="Disordered" evidence="3">
    <location>
        <begin position="24"/>
        <end position="45"/>
    </location>
</feature>
<gene>
    <name evidence="5" type="ORF">NJB1907Z4_C00760</name>
</gene>
<dbReference type="Gene3D" id="1.10.10.60">
    <property type="entry name" value="Homeodomain-like"/>
    <property type="match status" value="1"/>
</dbReference>
<evidence type="ECO:0000259" key="4">
    <source>
        <dbReference type="PROSITE" id="PS50977"/>
    </source>
</evidence>
<dbReference type="PROSITE" id="PS50977">
    <property type="entry name" value="HTH_TETR_2"/>
    <property type="match status" value="1"/>
</dbReference>
<dbReference type="PANTHER" id="PTHR30055:SF235">
    <property type="entry name" value="TRANSCRIPTIONAL REGULATORY PROTEIN"/>
    <property type="match status" value="1"/>
</dbReference>
<accession>A0A9N7LM00</accession>
<evidence type="ECO:0000256" key="1">
    <source>
        <dbReference type="ARBA" id="ARBA00023125"/>
    </source>
</evidence>
<dbReference type="GO" id="GO:0003700">
    <property type="term" value="F:DNA-binding transcription factor activity"/>
    <property type="evidence" value="ECO:0007669"/>
    <property type="project" value="TreeGrafter"/>
</dbReference>
<feature type="domain" description="HTH tetR-type" evidence="4">
    <location>
        <begin position="43"/>
        <end position="103"/>
    </location>
</feature>
<dbReference type="InterPro" id="IPR041678">
    <property type="entry name" value="TetR_C_16"/>
</dbReference>
<dbReference type="AlphaFoldDB" id="A0A9N7LM00"/>
<dbReference type="Gene3D" id="1.10.357.10">
    <property type="entry name" value="Tetracycline Repressor, domain 2"/>
    <property type="match status" value="1"/>
</dbReference>
<evidence type="ECO:0000313" key="6">
    <source>
        <dbReference type="Proteomes" id="UP001058626"/>
    </source>
</evidence>
<keyword evidence="1 2" id="KW-0238">DNA-binding</keyword>
<proteinExistence type="predicted"/>
<keyword evidence="6" id="KW-1185">Reference proteome</keyword>
<evidence type="ECO:0000313" key="5">
    <source>
        <dbReference type="EMBL" id="BDN79861.1"/>
    </source>
</evidence>
<evidence type="ECO:0000256" key="2">
    <source>
        <dbReference type="PROSITE-ProRule" id="PRU00335"/>
    </source>
</evidence>
<dbReference type="GO" id="GO:0000976">
    <property type="term" value="F:transcription cis-regulatory region binding"/>
    <property type="evidence" value="ECO:0007669"/>
    <property type="project" value="TreeGrafter"/>
</dbReference>
<dbReference type="Pfam" id="PF00440">
    <property type="entry name" value="TetR_N"/>
    <property type="match status" value="1"/>
</dbReference>
<dbReference type="InterPro" id="IPR050109">
    <property type="entry name" value="HTH-type_TetR-like_transc_reg"/>
</dbReference>
<dbReference type="PRINTS" id="PR00455">
    <property type="entry name" value="HTHTETR"/>
</dbReference>
<evidence type="ECO:0000256" key="3">
    <source>
        <dbReference type="SAM" id="MobiDB-lite"/>
    </source>
</evidence>
<organism evidence="5 6">
    <name type="scientific">Mycobacterium pseudoshottsii</name>
    <dbReference type="NCBI Taxonomy" id="265949"/>
    <lineage>
        <taxon>Bacteria</taxon>
        <taxon>Bacillati</taxon>
        <taxon>Actinomycetota</taxon>
        <taxon>Actinomycetes</taxon>
        <taxon>Mycobacteriales</taxon>
        <taxon>Mycobacteriaceae</taxon>
        <taxon>Mycobacterium</taxon>
        <taxon>Mycobacterium ulcerans group</taxon>
    </lineage>
</organism>
<dbReference type="InterPro" id="IPR036271">
    <property type="entry name" value="Tet_transcr_reg_TetR-rel_C_sf"/>
</dbReference>
<dbReference type="SUPFAM" id="SSF46689">
    <property type="entry name" value="Homeodomain-like"/>
    <property type="match status" value="1"/>
</dbReference>
<dbReference type="SUPFAM" id="SSF48498">
    <property type="entry name" value="Tetracyclin repressor-like, C-terminal domain"/>
    <property type="match status" value="1"/>
</dbReference>
<reference evidence="5" key="1">
    <citation type="submission" date="2022-06" db="EMBL/GenBank/DDBJ databases">
        <title>Complete genome sequence of Mycobacterium pseudoshottsii NJB1907-Z4.</title>
        <authorList>
            <person name="Komine T."/>
            <person name="Fukano H."/>
            <person name="Wada S."/>
        </authorList>
    </citation>
    <scope>NUCLEOTIDE SEQUENCE</scope>
    <source>
        <strain evidence="5">NJB1907-Z4</strain>
    </source>
</reference>
<dbReference type="Pfam" id="PF17920">
    <property type="entry name" value="TetR_C_16"/>
    <property type="match status" value="1"/>
</dbReference>